<protein>
    <submittedName>
        <fullName evidence="1">Uncharacterized protein</fullName>
    </submittedName>
</protein>
<evidence type="ECO:0000313" key="2">
    <source>
        <dbReference type="Proteomes" id="UP000054560"/>
    </source>
</evidence>
<dbReference type="AlphaFoldDB" id="A0A0L0F9N0"/>
<dbReference type="EMBL" id="KQ245624">
    <property type="protein sequence ID" value="KNC73432.1"/>
    <property type="molecule type" value="Genomic_DNA"/>
</dbReference>
<keyword evidence="2" id="KW-1185">Reference proteome</keyword>
<gene>
    <name evidence="1" type="ORF">SARC_14012</name>
</gene>
<dbReference type="GeneID" id="25914516"/>
<reference evidence="1 2" key="1">
    <citation type="submission" date="2011-02" db="EMBL/GenBank/DDBJ databases">
        <title>The Genome Sequence of Sphaeroforma arctica JP610.</title>
        <authorList>
            <consortium name="The Broad Institute Genome Sequencing Platform"/>
            <person name="Russ C."/>
            <person name="Cuomo C."/>
            <person name="Young S.K."/>
            <person name="Zeng Q."/>
            <person name="Gargeya S."/>
            <person name="Alvarado L."/>
            <person name="Berlin A."/>
            <person name="Chapman S.B."/>
            <person name="Chen Z."/>
            <person name="Freedman E."/>
            <person name="Gellesch M."/>
            <person name="Goldberg J."/>
            <person name="Griggs A."/>
            <person name="Gujja S."/>
            <person name="Heilman E."/>
            <person name="Heiman D."/>
            <person name="Howarth C."/>
            <person name="Mehta T."/>
            <person name="Neiman D."/>
            <person name="Pearson M."/>
            <person name="Roberts A."/>
            <person name="Saif S."/>
            <person name="Shea T."/>
            <person name="Shenoy N."/>
            <person name="Sisk P."/>
            <person name="Stolte C."/>
            <person name="Sykes S."/>
            <person name="White J."/>
            <person name="Yandava C."/>
            <person name="Burger G."/>
            <person name="Gray M.W."/>
            <person name="Holland P.W.H."/>
            <person name="King N."/>
            <person name="Lang F.B.F."/>
            <person name="Roger A.J."/>
            <person name="Ruiz-Trillo I."/>
            <person name="Haas B."/>
            <person name="Nusbaum C."/>
            <person name="Birren B."/>
        </authorList>
    </citation>
    <scope>NUCLEOTIDE SEQUENCE [LARGE SCALE GENOMIC DNA]</scope>
    <source>
        <strain evidence="1 2">JP610</strain>
    </source>
</reference>
<evidence type="ECO:0000313" key="1">
    <source>
        <dbReference type="EMBL" id="KNC73432.1"/>
    </source>
</evidence>
<sequence length="112" mass="12922">LISVHTAHSPDFNHCFRSTDLRVGRSRRRTRAAQQYWTAASRTRGLYNPSDVYTRYAKVAAAQRTMPIVRNMSKPPQNILREKPLREGFGRTAVGCCLLEWNWPTDSEENLD</sequence>
<proteinExistence type="predicted"/>
<accession>A0A0L0F9N0</accession>
<feature type="non-terminal residue" evidence="1">
    <location>
        <position position="1"/>
    </location>
</feature>
<dbReference type="Proteomes" id="UP000054560">
    <property type="component" value="Unassembled WGS sequence"/>
</dbReference>
<dbReference type="RefSeq" id="XP_014147334.1">
    <property type="nucleotide sequence ID" value="XM_014291859.1"/>
</dbReference>
<organism evidence="1 2">
    <name type="scientific">Sphaeroforma arctica JP610</name>
    <dbReference type="NCBI Taxonomy" id="667725"/>
    <lineage>
        <taxon>Eukaryota</taxon>
        <taxon>Ichthyosporea</taxon>
        <taxon>Ichthyophonida</taxon>
        <taxon>Sphaeroforma</taxon>
    </lineage>
</organism>
<name>A0A0L0F9N0_9EUKA</name>